<evidence type="ECO:0000259" key="1">
    <source>
        <dbReference type="SMART" id="SM00860"/>
    </source>
</evidence>
<evidence type="ECO:0000313" key="2">
    <source>
        <dbReference type="EMBL" id="MEQ6357319.1"/>
    </source>
</evidence>
<feature type="domain" description="Knr4/Smi1-like" evidence="1">
    <location>
        <begin position="39"/>
        <end position="158"/>
    </location>
</feature>
<proteinExistence type="predicted"/>
<dbReference type="Proteomes" id="UP001478862">
    <property type="component" value="Unassembled WGS sequence"/>
</dbReference>
<name>A0ABV1MYS5_9BACI</name>
<dbReference type="SMART" id="SM00860">
    <property type="entry name" value="SMI1_KNR4"/>
    <property type="match status" value="1"/>
</dbReference>
<keyword evidence="3" id="KW-1185">Reference proteome</keyword>
<evidence type="ECO:0000313" key="3">
    <source>
        <dbReference type="Proteomes" id="UP001478862"/>
    </source>
</evidence>
<sequence length="170" mass="20033">MTIDLVLSSLNKRLEKEKNLTIQRENGEILNVTCNWNSPVTDQQLTEFSSKTNHILPNDFCSFLKICNGGKLYTDGVDYFELFNLKGIHNYLNEYDININYKSAYDKSWYMIGYYKGYGDYLFIDSEKVANGDNDYLIYVQVGDIQRLSMNFETWLDRFIVAQGARYWIW</sequence>
<dbReference type="RefSeq" id="WP_349661682.1">
    <property type="nucleotide sequence ID" value="NZ_JBEGDG010000024.1"/>
</dbReference>
<dbReference type="Gene3D" id="3.40.1580.10">
    <property type="entry name" value="SMI1/KNR4-like"/>
    <property type="match status" value="1"/>
</dbReference>
<dbReference type="EMBL" id="JBEGDG010000024">
    <property type="protein sequence ID" value="MEQ6357319.1"/>
    <property type="molecule type" value="Genomic_DNA"/>
</dbReference>
<gene>
    <name evidence="2" type="ORF">ABNX05_22140</name>
</gene>
<dbReference type="InterPro" id="IPR018958">
    <property type="entry name" value="Knr4/Smi1-like_dom"/>
</dbReference>
<protein>
    <submittedName>
        <fullName evidence="2">SMI1/KNR4 family protein</fullName>
    </submittedName>
</protein>
<comment type="caution">
    <text evidence="2">The sequence shown here is derived from an EMBL/GenBank/DDBJ whole genome shotgun (WGS) entry which is preliminary data.</text>
</comment>
<organism evidence="2 3">
    <name type="scientific">Lysinibacillus zambalensis</name>
    <dbReference type="NCBI Taxonomy" id="3160866"/>
    <lineage>
        <taxon>Bacteria</taxon>
        <taxon>Bacillati</taxon>
        <taxon>Bacillota</taxon>
        <taxon>Bacilli</taxon>
        <taxon>Bacillales</taxon>
        <taxon>Bacillaceae</taxon>
        <taxon>Lysinibacillus</taxon>
    </lineage>
</organism>
<accession>A0ABV1MYS5</accession>
<dbReference type="InterPro" id="IPR037883">
    <property type="entry name" value="Knr4/Smi1-like_sf"/>
</dbReference>
<dbReference type="Pfam" id="PF09346">
    <property type="entry name" value="SMI1_KNR4"/>
    <property type="match status" value="1"/>
</dbReference>
<dbReference type="SUPFAM" id="SSF160631">
    <property type="entry name" value="SMI1/KNR4-like"/>
    <property type="match status" value="1"/>
</dbReference>
<reference evidence="2 3" key="1">
    <citation type="submission" date="2024-06" db="EMBL/GenBank/DDBJ databases">
        <title>Lysinibacillus zambalefons sp. nov., a Novel Firmicute Isolated from the Poon Bato Zambales Hyperalkaline Spring.</title>
        <authorList>
            <person name="Aja J.A."/>
            <person name="Lazaro J.E.H."/>
            <person name="Llorin L.D."/>
            <person name="Lim K.R."/>
            <person name="Teodosio J."/>
            <person name="Dalisay D.S."/>
        </authorList>
    </citation>
    <scope>NUCLEOTIDE SEQUENCE [LARGE SCALE GENOMIC DNA]</scope>
    <source>
        <strain evidence="2 3">M3</strain>
    </source>
</reference>